<reference evidence="2 3" key="1">
    <citation type="submission" date="2022-10" db="EMBL/GenBank/DDBJ databases">
        <title>Genomic of Burkholderia cepacia PN-1.</title>
        <authorList>
            <person name="Yang Y."/>
            <person name="Guan H."/>
            <person name="Huang J."/>
        </authorList>
    </citation>
    <scope>NUCLEOTIDE SEQUENCE [LARGE SCALE GENOMIC DNA]</scope>
    <source>
        <strain evidence="2 3">PN-1</strain>
    </source>
</reference>
<protein>
    <recommendedName>
        <fullName evidence="1">DUF7716 domain-containing protein</fullName>
    </recommendedName>
</protein>
<gene>
    <name evidence="2" type="ORF">OHZ10_02125</name>
</gene>
<evidence type="ECO:0000259" key="1">
    <source>
        <dbReference type="Pfam" id="PF24832"/>
    </source>
</evidence>
<evidence type="ECO:0000313" key="3">
    <source>
        <dbReference type="Proteomes" id="UP001448498"/>
    </source>
</evidence>
<sequence>MSLDSTTAVPLHHILERPGDFSGWLYLPPMPWTLDTEGAFSDDTDGDADAAVPAIARQPGWRVTLGGATIEDIVINAHDQIDEPSMAQLFDAFVFYIENDAFILF</sequence>
<dbReference type="EMBL" id="CP109821">
    <property type="protein sequence ID" value="XAE48443.1"/>
    <property type="molecule type" value="Genomic_DNA"/>
</dbReference>
<organism evidence="2 3">
    <name type="scientific">Burkholderia arboris</name>
    <dbReference type="NCBI Taxonomy" id="488730"/>
    <lineage>
        <taxon>Bacteria</taxon>
        <taxon>Pseudomonadati</taxon>
        <taxon>Pseudomonadota</taxon>
        <taxon>Betaproteobacteria</taxon>
        <taxon>Burkholderiales</taxon>
        <taxon>Burkholderiaceae</taxon>
        <taxon>Burkholderia</taxon>
        <taxon>Burkholderia cepacia complex</taxon>
    </lineage>
</organism>
<proteinExistence type="predicted"/>
<evidence type="ECO:0000313" key="2">
    <source>
        <dbReference type="EMBL" id="XAE48443.1"/>
    </source>
</evidence>
<keyword evidence="3" id="KW-1185">Reference proteome</keyword>
<name>A0ABZ3DH52_9BURK</name>
<accession>A0ABZ3DH52</accession>
<feature type="domain" description="DUF7716" evidence="1">
    <location>
        <begin position="10"/>
        <end position="105"/>
    </location>
</feature>
<dbReference type="Pfam" id="PF24832">
    <property type="entry name" value="DUF7716"/>
    <property type="match status" value="1"/>
</dbReference>
<dbReference type="InterPro" id="IPR056133">
    <property type="entry name" value="DUF7716"/>
</dbReference>
<dbReference type="RefSeq" id="WP_342703491.1">
    <property type="nucleotide sequence ID" value="NZ_CP109821.1"/>
</dbReference>
<dbReference type="Proteomes" id="UP001448498">
    <property type="component" value="Chromosome 1"/>
</dbReference>